<evidence type="ECO:0000256" key="2">
    <source>
        <dbReference type="ARBA" id="ARBA00001966"/>
    </source>
</evidence>
<evidence type="ECO:0000256" key="4">
    <source>
        <dbReference type="ARBA" id="ARBA00012792"/>
    </source>
</evidence>
<comment type="similarity">
    <text evidence="3">Belongs to the succinate dehydrogenase/fumarate reductase iron-sulfur protein family.</text>
</comment>
<evidence type="ECO:0000256" key="8">
    <source>
        <dbReference type="ARBA" id="ARBA00022723"/>
    </source>
</evidence>
<keyword evidence="5" id="KW-0004">4Fe-4S</keyword>
<evidence type="ECO:0000256" key="9">
    <source>
        <dbReference type="ARBA" id="ARBA00023002"/>
    </source>
</evidence>
<dbReference type="AlphaFoldDB" id="A0A1T4ME65"/>
<dbReference type="InterPro" id="IPR017896">
    <property type="entry name" value="4Fe4S_Fe-S-bd"/>
</dbReference>
<dbReference type="GO" id="GO:0051537">
    <property type="term" value="F:2 iron, 2 sulfur cluster binding"/>
    <property type="evidence" value="ECO:0007669"/>
    <property type="project" value="UniProtKB-KW"/>
</dbReference>
<keyword evidence="9" id="KW-0560">Oxidoreductase</keyword>
<dbReference type="Proteomes" id="UP000189933">
    <property type="component" value="Unassembled WGS sequence"/>
</dbReference>
<dbReference type="InterPro" id="IPR012675">
    <property type="entry name" value="Beta-grasp_dom_sf"/>
</dbReference>
<dbReference type="Gene3D" id="1.10.1060.10">
    <property type="entry name" value="Alpha-helical ferredoxin"/>
    <property type="match status" value="1"/>
</dbReference>
<evidence type="ECO:0000256" key="7">
    <source>
        <dbReference type="ARBA" id="ARBA00022714"/>
    </source>
</evidence>
<comment type="cofactor">
    <cofactor evidence="13">
        <name>[2Fe-2S] cluster</name>
        <dbReference type="ChEBI" id="CHEBI:190135"/>
    </cofactor>
</comment>
<organism evidence="15 16">
    <name type="scientific">Carboxydocella sporoproducens DSM 16521</name>
    <dbReference type="NCBI Taxonomy" id="1121270"/>
    <lineage>
        <taxon>Bacteria</taxon>
        <taxon>Bacillati</taxon>
        <taxon>Bacillota</taxon>
        <taxon>Clostridia</taxon>
        <taxon>Eubacteriales</taxon>
        <taxon>Clostridiales Family XVI. Incertae Sedis</taxon>
        <taxon>Carboxydocella</taxon>
    </lineage>
</organism>
<keyword evidence="6" id="KW-0816">Tricarboxylic acid cycle</keyword>
<dbReference type="SUPFAM" id="SSF54292">
    <property type="entry name" value="2Fe-2S ferredoxin-like"/>
    <property type="match status" value="1"/>
</dbReference>
<dbReference type="GO" id="GO:0051538">
    <property type="term" value="F:3 iron, 4 sulfur cluster binding"/>
    <property type="evidence" value="ECO:0007669"/>
    <property type="project" value="UniProtKB-KW"/>
</dbReference>
<dbReference type="InterPro" id="IPR009051">
    <property type="entry name" value="Helical_ferredxn"/>
</dbReference>
<dbReference type="InterPro" id="IPR025192">
    <property type="entry name" value="Succ_DH/fum_Rdtase_N"/>
</dbReference>
<evidence type="ECO:0000256" key="13">
    <source>
        <dbReference type="ARBA" id="ARBA00034078"/>
    </source>
</evidence>
<dbReference type="Pfam" id="PF13183">
    <property type="entry name" value="Fer4_8"/>
    <property type="match status" value="1"/>
</dbReference>
<reference evidence="16" key="1">
    <citation type="submission" date="2017-02" db="EMBL/GenBank/DDBJ databases">
        <authorList>
            <person name="Varghese N."/>
            <person name="Submissions S."/>
        </authorList>
    </citation>
    <scope>NUCLEOTIDE SEQUENCE [LARGE SCALE GENOMIC DNA]</scope>
    <source>
        <strain evidence="16">DSM 16521</strain>
    </source>
</reference>
<accession>A0A1T4ME65</accession>
<dbReference type="FunFam" id="3.10.20.30:FF:000018">
    <property type="entry name" value="Succinate dehydrogenase iron-sulfur subunit"/>
    <property type="match status" value="1"/>
</dbReference>
<keyword evidence="10" id="KW-0408">Iron</keyword>
<dbReference type="InterPro" id="IPR004489">
    <property type="entry name" value="Succ_DH/fum_Rdtase_Fe-S"/>
</dbReference>
<dbReference type="GO" id="GO:0022904">
    <property type="term" value="P:respiratory electron transport chain"/>
    <property type="evidence" value="ECO:0007669"/>
    <property type="project" value="TreeGrafter"/>
</dbReference>
<evidence type="ECO:0000256" key="5">
    <source>
        <dbReference type="ARBA" id="ARBA00022485"/>
    </source>
</evidence>
<dbReference type="NCBIfam" id="TIGR00384">
    <property type="entry name" value="dhsB"/>
    <property type="match status" value="1"/>
</dbReference>
<evidence type="ECO:0000259" key="14">
    <source>
        <dbReference type="PROSITE" id="PS51379"/>
    </source>
</evidence>
<keyword evidence="12" id="KW-0003">3Fe-4S</keyword>
<gene>
    <name evidence="15" type="ORF">SAMN02745885_00524</name>
</gene>
<dbReference type="PANTHER" id="PTHR11921:SF29">
    <property type="entry name" value="SUCCINATE DEHYDROGENASE [UBIQUINONE] IRON-SULFUR SUBUNIT, MITOCHONDRIAL"/>
    <property type="match status" value="1"/>
</dbReference>
<dbReference type="EC" id="1.3.5.1" evidence="4"/>
<dbReference type="GO" id="GO:0009055">
    <property type="term" value="F:electron transfer activity"/>
    <property type="evidence" value="ECO:0007669"/>
    <property type="project" value="InterPro"/>
</dbReference>
<evidence type="ECO:0000256" key="12">
    <source>
        <dbReference type="ARBA" id="ARBA00023291"/>
    </source>
</evidence>
<dbReference type="SUPFAM" id="SSF46548">
    <property type="entry name" value="alpha-helical ferredoxin"/>
    <property type="match status" value="1"/>
</dbReference>
<dbReference type="GO" id="GO:0051539">
    <property type="term" value="F:4 iron, 4 sulfur cluster binding"/>
    <property type="evidence" value="ECO:0007669"/>
    <property type="project" value="UniProtKB-KW"/>
</dbReference>
<dbReference type="Gene3D" id="3.10.20.30">
    <property type="match status" value="1"/>
</dbReference>
<dbReference type="GO" id="GO:0046872">
    <property type="term" value="F:metal ion binding"/>
    <property type="evidence" value="ECO:0007669"/>
    <property type="project" value="UniProtKB-KW"/>
</dbReference>
<proteinExistence type="inferred from homology"/>
<evidence type="ECO:0000256" key="10">
    <source>
        <dbReference type="ARBA" id="ARBA00023004"/>
    </source>
</evidence>
<evidence type="ECO:0000256" key="3">
    <source>
        <dbReference type="ARBA" id="ARBA00009433"/>
    </source>
</evidence>
<dbReference type="GO" id="GO:0006099">
    <property type="term" value="P:tricarboxylic acid cycle"/>
    <property type="evidence" value="ECO:0007669"/>
    <property type="project" value="UniProtKB-KW"/>
</dbReference>
<protein>
    <recommendedName>
        <fullName evidence="4">succinate dehydrogenase</fullName>
        <ecNumber evidence="4">1.3.5.1</ecNumber>
    </recommendedName>
</protein>
<evidence type="ECO:0000313" key="16">
    <source>
        <dbReference type="Proteomes" id="UP000189933"/>
    </source>
</evidence>
<dbReference type="PROSITE" id="PS00198">
    <property type="entry name" value="4FE4S_FER_1"/>
    <property type="match status" value="1"/>
</dbReference>
<dbReference type="InterPro" id="IPR017900">
    <property type="entry name" value="4Fe4S_Fe_S_CS"/>
</dbReference>
<sequence length="250" mass="28298">MAEQKYIHLRVRRQESPQAKPYWEEFKIPYKPNMNVISALMEIQKNPVNAQGEKTTPVVWECNCLEEVCGACTMLINGVPRQACSALIDQLQQPVELRPLTKFPLIRDLMVDRSIMFENLKKVKAWIPIDGTYDLGPGPKLAAKTQEWAYELSRCMTCGCCMEACPQVNSKSKFIGPAAISQVRLFNTHPTGEMNKEERLEAIMGDGGITDCGNSQNCVRVCPKQIPLTTSIADMNKETVKYAIKRWLRK</sequence>
<dbReference type="GO" id="GO:0008177">
    <property type="term" value="F:succinate dehydrogenase (quinone) activity"/>
    <property type="evidence" value="ECO:0007669"/>
    <property type="project" value="UniProtKB-EC"/>
</dbReference>
<evidence type="ECO:0000313" key="15">
    <source>
        <dbReference type="EMBL" id="SJZ65175.1"/>
    </source>
</evidence>
<dbReference type="OrthoDB" id="9804391at2"/>
<keyword evidence="16" id="KW-1185">Reference proteome</keyword>
<dbReference type="EMBL" id="FUXM01000004">
    <property type="protein sequence ID" value="SJZ65175.1"/>
    <property type="molecule type" value="Genomic_DNA"/>
</dbReference>
<name>A0A1T4ME65_9FIRM</name>
<dbReference type="FunFam" id="1.10.1060.10:FF:000005">
    <property type="entry name" value="Succinate dehydrogenase iron-sulfur subunit"/>
    <property type="match status" value="1"/>
</dbReference>
<keyword evidence="7" id="KW-0001">2Fe-2S</keyword>
<feature type="domain" description="4Fe-4S ferredoxin-type" evidence="14">
    <location>
        <begin position="146"/>
        <end position="177"/>
    </location>
</feature>
<evidence type="ECO:0000256" key="1">
    <source>
        <dbReference type="ARBA" id="ARBA00001927"/>
    </source>
</evidence>
<dbReference type="PROSITE" id="PS51379">
    <property type="entry name" value="4FE4S_FER_2"/>
    <property type="match status" value="1"/>
</dbReference>
<comment type="cofactor">
    <cofactor evidence="2">
        <name>[4Fe-4S] cluster</name>
        <dbReference type="ChEBI" id="CHEBI:49883"/>
    </cofactor>
</comment>
<keyword evidence="8" id="KW-0479">Metal-binding</keyword>
<dbReference type="PANTHER" id="PTHR11921">
    <property type="entry name" value="SUCCINATE DEHYDROGENASE IRON-SULFUR PROTEIN"/>
    <property type="match status" value="1"/>
</dbReference>
<comment type="cofactor">
    <cofactor evidence="1">
        <name>[3Fe-4S] cluster</name>
        <dbReference type="ChEBI" id="CHEBI:21137"/>
    </cofactor>
</comment>
<dbReference type="Pfam" id="PF13085">
    <property type="entry name" value="Fer2_3"/>
    <property type="match status" value="1"/>
</dbReference>
<dbReference type="NCBIfam" id="NF006391">
    <property type="entry name" value="PRK08640.1"/>
    <property type="match status" value="1"/>
</dbReference>
<dbReference type="InterPro" id="IPR050573">
    <property type="entry name" value="SDH/FRD_Iron-Sulfur"/>
</dbReference>
<evidence type="ECO:0000256" key="11">
    <source>
        <dbReference type="ARBA" id="ARBA00023014"/>
    </source>
</evidence>
<dbReference type="RefSeq" id="WP_078664663.1">
    <property type="nucleotide sequence ID" value="NZ_FUXM01000004.1"/>
</dbReference>
<dbReference type="InterPro" id="IPR036010">
    <property type="entry name" value="2Fe-2S_ferredoxin-like_sf"/>
</dbReference>
<evidence type="ECO:0000256" key="6">
    <source>
        <dbReference type="ARBA" id="ARBA00022532"/>
    </source>
</evidence>
<keyword evidence="11" id="KW-0411">Iron-sulfur</keyword>